<proteinExistence type="predicted"/>
<feature type="domain" description="SpoVT-AbrB" evidence="1">
    <location>
        <begin position="24"/>
        <end position="58"/>
    </location>
</feature>
<dbReference type="InterPro" id="IPR007159">
    <property type="entry name" value="SpoVT-AbrB_dom"/>
</dbReference>
<comment type="caution">
    <text evidence="2">The sequence shown here is derived from an EMBL/GenBank/DDBJ whole genome shotgun (WGS) entry which is preliminary data.</text>
</comment>
<name>A0A0G0TB11_9BACT</name>
<sequence>MLLSIPLIHDSLFLIRPVQQTVYKSGSSLVVVVPSEFVEVIGVKTGDLVAVTINYDNGTIRYAFSGAKQLTISGISQKRK</sequence>
<evidence type="ECO:0000259" key="1">
    <source>
        <dbReference type="Pfam" id="PF04014"/>
    </source>
</evidence>
<reference evidence="2 3" key="1">
    <citation type="journal article" date="2015" name="Nature">
        <title>rRNA introns, odd ribosomes, and small enigmatic genomes across a large radiation of phyla.</title>
        <authorList>
            <person name="Brown C.T."/>
            <person name="Hug L.A."/>
            <person name="Thomas B.C."/>
            <person name="Sharon I."/>
            <person name="Castelle C.J."/>
            <person name="Singh A."/>
            <person name="Wilkins M.J."/>
            <person name="Williams K.H."/>
            <person name="Banfield J.F."/>
        </authorList>
    </citation>
    <scope>NUCLEOTIDE SEQUENCE [LARGE SCALE GENOMIC DNA]</scope>
</reference>
<gene>
    <name evidence="2" type="ORF">UU14_C0014G0018</name>
</gene>
<dbReference type="AlphaFoldDB" id="A0A0G0TB11"/>
<dbReference type="EMBL" id="LBZM01000014">
    <property type="protein sequence ID" value="KKR71996.1"/>
    <property type="molecule type" value="Genomic_DNA"/>
</dbReference>
<evidence type="ECO:0000313" key="3">
    <source>
        <dbReference type="Proteomes" id="UP000034664"/>
    </source>
</evidence>
<dbReference type="GO" id="GO:0003677">
    <property type="term" value="F:DNA binding"/>
    <property type="evidence" value="ECO:0007669"/>
    <property type="project" value="InterPro"/>
</dbReference>
<protein>
    <recommendedName>
        <fullName evidence="1">SpoVT-AbrB domain-containing protein</fullName>
    </recommendedName>
</protein>
<accession>A0A0G0TB11</accession>
<organism evidence="2 3">
    <name type="scientific">Candidatus Roizmanbacteria bacterium GW2011_GWB1_40_7</name>
    <dbReference type="NCBI Taxonomy" id="1618482"/>
    <lineage>
        <taxon>Bacteria</taxon>
        <taxon>Candidatus Roizmaniibacteriota</taxon>
    </lineage>
</organism>
<evidence type="ECO:0000313" key="2">
    <source>
        <dbReference type="EMBL" id="KKR71996.1"/>
    </source>
</evidence>
<dbReference type="Proteomes" id="UP000034664">
    <property type="component" value="Unassembled WGS sequence"/>
</dbReference>
<dbReference type="InterPro" id="IPR037914">
    <property type="entry name" value="SpoVT-AbrB_sf"/>
</dbReference>
<dbReference type="SUPFAM" id="SSF89447">
    <property type="entry name" value="AbrB/MazE/MraZ-like"/>
    <property type="match status" value="1"/>
</dbReference>
<dbReference type="Pfam" id="PF04014">
    <property type="entry name" value="MazE_antitoxin"/>
    <property type="match status" value="1"/>
</dbReference>